<dbReference type="PANTHER" id="PTHR30071">
    <property type="entry name" value="HEME EXPORTER PROTEIN C"/>
    <property type="match status" value="1"/>
</dbReference>
<dbReference type="Pfam" id="PF01578">
    <property type="entry name" value="Cytochrom_C_asm"/>
    <property type="match status" value="1"/>
</dbReference>
<feature type="domain" description="Cytochrome c assembly protein" evidence="8">
    <location>
        <begin position="157"/>
        <end position="373"/>
    </location>
</feature>
<protein>
    <submittedName>
        <fullName evidence="9">Cytochrome c assembly protein</fullName>
    </submittedName>
</protein>
<feature type="compositionally biased region" description="Basic and acidic residues" evidence="6">
    <location>
        <begin position="104"/>
        <end position="115"/>
    </location>
</feature>
<evidence type="ECO:0000256" key="4">
    <source>
        <dbReference type="ARBA" id="ARBA00022989"/>
    </source>
</evidence>
<dbReference type="GO" id="GO:0017004">
    <property type="term" value="P:cytochrome complex assembly"/>
    <property type="evidence" value="ECO:0007669"/>
    <property type="project" value="UniProtKB-KW"/>
</dbReference>
<keyword evidence="4 7" id="KW-1133">Transmembrane helix</keyword>
<gene>
    <name evidence="9" type="ordered locus">Acel_0254</name>
</gene>
<feature type="transmembrane region" description="Helical" evidence="7">
    <location>
        <begin position="287"/>
        <end position="310"/>
    </location>
</feature>
<evidence type="ECO:0000256" key="5">
    <source>
        <dbReference type="ARBA" id="ARBA00023136"/>
    </source>
</evidence>
<feature type="region of interest" description="Disordered" evidence="6">
    <location>
        <begin position="81"/>
        <end position="115"/>
    </location>
</feature>
<proteinExistence type="predicted"/>
<accession>A0LRG8</accession>
<evidence type="ECO:0000259" key="8">
    <source>
        <dbReference type="Pfam" id="PF01578"/>
    </source>
</evidence>
<evidence type="ECO:0000256" key="1">
    <source>
        <dbReference type="ARBA" id="ARBA00004141"/>
    </source>
</evidence>
<name>A0LRG8_ACIC1</name>
<keyword evidence="2 7" id="KW-0812">Transmembrane</keyword>
<dbReference type="PANTHER" id="PTHR30071:SF1">
    <property type="entry name" value="CYTOCHROME B_B6 PROTEIN-RELATED"/>
    <property type="match status" value="1"/>
</dbReference>
<organism evidence="9 10">
    <name type="scientific">Acidothermus cellulolyticus (strain ATCC 43068 / DSM 8971 / 11B)</name>
    <dbReference type="NCBI Taxonomy" id="351607"/>
    <lineage>
        <taxon>Bacteria</taxon>
        <taxon>Bacillati</taxon>
        <taxon>Actinomycetota</taxon>
        <taxon>Actinomycetes</taxon>
        <taxon>Acidothermales</taxon>
        <taxon>Acidothermaceae</taxon>
        <taxon>Acidothermus</taxon>
    </lineage>
</organism>
<dbReference type="KEGG" id="ace:Acel_0254"/>
<dbReference type="GO" id="GO:0005886">
    <property type="term" value="C:plasma membrane"/>
    <property type="evidence" value="ECO:0007669"/>
    <property type="project" value="TreeGrafter"/>
</dbReference>
<dbReference type="eggNOG" id="COG0755">
    <property type="taxonomic scope" value="Bacteria"/>
</dbReference>
<dbReference type="NCBIfam" id="TIGR03144">
    <property type="entry name" value="cytochr_II_ccsB"/>
    <property type="match status" value="1"/>
</dbReference>
<feature type="transmembrane region" description="Helical" evidence="7">
    <location>
        <begin position="322"/>
        <end position="340"/>
    </location>
</feature>
<feature type="transmembrane region" description="Helical" evidence="7">
    <location>
        <begin position="12"/>
        <end position="31"/>
    </location>
</feature>
<feature type="transmembrane region" description="Helical" evidence="7">
    <location>
        <begin position="187"/>
        <end position="213"/>
    </location>
</feature>
<dbReference type="InterPro" id="IPR002541">
    <property type="entry name" value="Cyt_c_assembly"/>
</dbReference>
<comment type="subcellular location">
    <subcellularLocation>
        <location evidence="1">Membrane</location>
        <topology evidence="1">Multi-pass membrane protein</topology>
    </subcellularLocation>
</comment>
<dbReference type="GO" id="GO:0020037">
    <property type="term" value="F:heme binding"/>
    <property type="evidence" value="ECO:0007669"/>
    <property type="project" value="InterPro"/>
</dbReference>
<feature type="transmembrane region" description="Helical" evidence="7">
    <location>
        <begin position="225"/>
        <end position="251"/>
    </location>
</feature>
<dbReference type="AlphaFoldDB" id="A0LRG8"/>
<reference evidence="9 10" key="1">
    <citation type="journal article" date="2009" name="Genome Res.">
        <title>Complete genome of the cellulolytic thermophile Acidothermus cellulolyticus 11B provides insights into its ecophysiological and evolutionary adaptations.</title>
        <authorList>
            <person name="Barabote R.D."/>
            <person name="Xie G."/>
            <person name="Leu D.H."/>
            <person name="Normand P."/>
            <person name="Necsulea A."/>
            <person name="Daubin V."/>
            <person name="Medigue C."/>
            <person name="Adney W.S."/>
            <person name="Xu X.C."/>
            <person name="Lapidus A."/>
            <person name="Parales R.E."/>
            <person name="Detter C."/>
            <person name="Pujic P."/>
            <person name="Bruce D."/>
            <person name="Lavire C."/>
            <person name="Challacombe J.F."/>
            <person name="Brettin T.S."/>
            <person name="Berry A.M."/>
        </authorList>
    </citation>
    <scope>NUCLEOTIDE SEQUENCE [LARGE SCALE GENOMIC DNA]</scope>
    <source>
        <strain evidence="10">ATCC 43068 / DSM 8971 / 11B</strain>
    </source>
</reference>
<dbReference type="STRING" id="351607.Acel_0254"/>
<dbReference type="Proteomes" id="UP000008221">
    <property type="component" value="Chromosome"/>
</dbReference>
<feature type="transmembrane region" description="Helical" evidence="7">
    <location>
        <begin position="347"/>
        <end position="369"/>
    </location>
</feature>
<dbReference type="FunCoup" id="A0LRG8">
    <property type="interactions" value="3"/>
</dbReference>
<evidence type="ECO:0000256" key="2">
    <source>
        <dbReference type="ARBA" id="ARBA00022692"/>
    </source>
</evidence>
<evidence type="ECO:0000313" key="10">
    <source>
        <dbReference type="Proteomes" id="UP000008221"/>
    </source>
</evidence>
<dbReference type="InterPro" id="IPR017562">
    <property type="entry name" value="Cyt_c_biogenesis_CcsA"/>
</dbReference>
<keyword evidence="5 7" id="KW-0472">Membrane</keyword>
<feature type="transmembrane region" description="Helical" evidence="7">
    <location>
        <begin position="129"/>
        <end position="151"/>
    </location>
</feature>
<evidence type="ECO:0000256" key="7">
    <source>
        <dbReference type="SAM" id="Phobius"/>
    </source>
</evidence>
<keyword evidence="10" id="KW-1185">Reference proteome</keyword>
<feature type="compositionally biased region" description="Low complexity" evidence="6">
    <location>
        <begin position="81"/>
        <end position="93"/>
    </location>
</feature>
<dbReference type="HOGENOM" id="CLU_049710_0_0_11"/>
<dbReference type="EMBL" id="CP000481">
    <property type="protein sequence ID" value="ABK52028.1"/>
    <property type="molecule type" value="Genomic_DNA"/>
</dbReference>
<evidence type="ECO:0000256" key="3">
    <source>
        <dbReference type="ARBA" id="ARBA00022748"/>
    </source>
</evidence>
<dbReference type="InParanoid" id="A0LRG8"/>
<evidence type="ECO:0000313" key="9">
    <source>
        <dbReference type="EMBL" id="ABK52028.1"/>
    </source>
</evidence>
<keyword evidence="3" id="KW-0201">Cytochrome c-type biogenesis</keyword>
<evidence type="ECO:0000256" key="6">
    <source>
        <dbReference type="SAM" id="MobiDB-lite"/>
    </source>
</evidence>
<feature type="transmembrane region" description="Helical" evidence="7">
    <location>
        <begin position="163"/>
        <end position="180"/>
    </location>
</feature>
<sequence>MSVDPGLASLSNQLVAAALVGYSLAFVGYAVRAAFGVRVPEAGQPTRVPDAGEPARRAVALASVGAAASVGTASVGTASGDGTAGIGDTADGSPPRGGLPAGLSEDRPAGGTEDRSDRVWRFGVRAGRLAVVLTILAWLIHAGALVTRGLSVHRLPWGNMYEFTLALTWAAVGAFLLVLARYRQQALGLLGVFVMIPVLLALGLAITVLYVAAAPLVPALHSYWLAIHVTAAIIATGVFTVATAATVMFLVADHYASAERHGRPVRFAALARLMPSAAVLDRLAYRAYALAFPIWTFAVVAGAIWAEYAWGHYWQWDPKETWAFITWVVYAGYLHARATAGWRGRKAAYVALFGFATVLFNFFVVNIFISGMHSYAGI</sequence>
<dbReference type="InterPro" id="IPR045062">
    <property type="entry name" value="Cyt_c_biogenesis_CcsA/CcmC"/>
</dbReference>